<protein>
    <recommendedName>
        <fullName evidence="3">DUF7707 domain-containing protein</fullName>
    </recommendedName>
</protein>
<feature type="chain" id="PRO_5040744041" description="DUF7707 domain-containing protein" evidence="2">
    <location>
        <begin position="26"/>
        <end position="271"/>
    </location>
</feature>
<feature type="signal peptide" evidence="2">
    <location>
        <begin position="1"/>
        <end position="25"/>
    </location>
</feature>
<evidence type="ECO:0000313" key="4">
    <source>
        <dbReference type="EMBL" id="KAJ2004762.1"/>
    </source>
</evidence>
<dbReference type="EMBL" id="JANBQF010000135">
    <property type="protein sequence ID" value="KAJ2004762.1"/>
    <property type="molecule type" value="Genomic_DNA"/>
</dbReference>
<dbReference type="InterPro" id="IPR056124">
    <property type="entry name" value="DUF7707"/>
</dbReference>
<evidence type="ECO:0000313" key="5">
    <source>
        <dbReference type="Proteomes" id="UP001150907"/>
    </source>
</evidence>
<proteinExistence type="predicted"/>
<sequence length="271" mass="27800">MYLFSSRTLVSCAVLLAAAGRTANAKWAMAQLTAAERAHACQEQVGFCYNICKAVVSTATNFCNMRTMGWNCACTSGAGEKKVRHYEWPIAAVECRASLNQCNGACEARPNGNDRVACYTSCSADYLCNTVEAPVSSLRVQTINEKPVGYIAPADDRDIELPVGMKFGSGASELDSDSKRLQKISDPGLLPKVVPRDDDDTTGAAKAGAGKGAGSAKGAGGGGSGLRGSGPGSGFGYEVAASSSVGMARMLAGGLAVGSASMLVIAANALF</sequence>
<keyword evidence="5" id="KW-1185">Reference proteome</keyword>
<dbReference type="Proteomes" id="UP001150907">
    <property type="component" value="Unassembled WGS sequence"/>
</dbReference>
<gene>
    <name evidence="4" type="ORF">H4R26_002322</name>
</gene>
<evidence type="ECO:0000256" key="2">
    <source>
        <dbReference type="SAM" id="SignalP"/>
    </source>
</evidence>
<organism evidence="4 5">
    <name type="scientific">Coemansia thaxteri</name>
    <dbReference type="NCBI Taxonomy" id="2663907"/>
    <lineage>
        <taxon>Eukaryota</taxon>
        <taxon>Fungi</taxon>
        <taxon>Fungi incertae sedis</taxon>
        <taxon>Zoopagomycota</taxon>
        <taxon>Kickxellomycotina</taxon>
        <taxon>Kickxellomycetes</taxon>
        <taxon>Kickxellales</taxon>
        <taxon>Kickxellaceae</taxon>
        <taxon>Coemansia</taxon>
    </lineage>
</organism>
<evidence type="ECO:0000259" key="3">
    <source>
        <dbReference type="Pfam" id="PF24808"/>
    </source>
</evidence>
<comment type="caution">
    <text evidence="4">The sequence shown here is derived from an EMBL/GenBank/DDBJ whole genome shotgun (WGS) entry which is preliminary data.</text>
</comment>
<evidence type="ECO:0000256" key="1">
    <source>
        <dbReference type="SAM" id="MobiDB-lite"/>
    </source>
</evidence>
<feature type="compositionally biased region" description="Gly residues" evidence="1">
    <location>
        <begin position="209"/>
        <end position="225"/>
    </location>
</feature>
<dbReference type="Pfam" id="PF24808">
    <property type="entry name" value="DUF7707"/>
    <property type="match status" value="1"/>
</dbReference>
<keyword evidence="2" id="KW-0732">Signal</keyword>
<dbReference type="AlphaFoldDB" id="A0A9W8EFR3"/>
<feature type="domain" description="DUF7707" evidence="3">
    <location>
        <begin position="30"/>
        <end position="116"/>
    </location>
</feature>
<feature type="region of interest" description="Disordered" evidence="1">
    <location>
        <begin position="171"/>
        <end position="225"/>
    </location>
</feature>
<name>A0A9W8EFR3_9FUNG</name>
<dbReference type="OrthoDB" id="1708823at2759"/>
<accession>A0A9W8EFR3</accession>
<reference evidence="4" key="1">
    <citation type="submission" date="2022-07" db="EMBL/GenBank/DDBJ databases">
        <title>Phylogenomic reconstructions and comparative analyses of Kickxellomycotina fungi.</title>
        <authorList>
            <person name="Reynolds N.K."/>
            <person name="Stajich J.E."/>
            <person name="Barry K."/>
            <person name="Grigoriev I.V."/>
            <person name="Crous P."/>
            <person name="Smith M.E."/>
        </authorList>
    </citation>
    <scope>NUCLEOTIDE SEQUENCE</scope>
    <source>
        <strain evidence="4">IMI 214461</strain>
    </source>
</reference>